<dbReference type="VEuPathDB" id="FungiDB:YALI0_C21670g"/>
<dbReference type="Proteomes" id="UP000182444">
    <property type="component" value="Chromosome 1C"/>
</dbReference>
<evidence type="ECO:0000313" key="3">
    <source>
        <dbReference type="Proteomes" id="UP000182444"/>
    </source>
</evidence>
<reference evidence="2 4" key="2">
    <citation type="submission" date="2018-07" db="EMBL/GenBank/DDBJ databases">
        <title>Draft Genome Assemblies for Five Robust Yarrowia lipolytica Strains Exhibiting High Lipid Production and Pentose Sugar Utilization and Sugar Alcohol Secretion from Undetoxified Lignocellulosic Biomass Hydrolysates.</title>
        <authorList>
            <consortium name="DOE Joint Genome Institute"/>
            <person name="Walker C."/>
            <person name="Ryu S."/>
            <person name="Na H."/>
            <person name="Zane M."/>
            <person name="LaButti K."/>
            <person name="Lipzen A."/>
            <person name="Haridas S."/>
            <person name="Barry K."/>
            <person name="Grigoriev I.V."/>
            <person name="Quarterman J."/>
            <person name="Slininger P."/>
            <person name="Dien B."/>
            <person name="Trinh C.T."/>
        </authorList>
    </citation>
    <scope>NUCLEOTIDE SEQUENCE [LARGE SCALE GENOMIC DNA]</scope>
    <source>
        <strain evidence="2 4">YB392</strain>
    </source>
</reference>
<sequence length="142" mass="15571">MSPSTKNLEARRQPSLVTRGASSAIMALPHELAIHNCLAISWARKQTPSVSPIPSGRVCEDIPFLSFPFLSFRTLSEPVLGRNCDVERVIGATGDDGPVEWTTVLEVAGQRISACCSLHQTNAYFQSMLHYLYISLVLPSLQ</sequence>
<dbReference type="AlphaFoldDB" id="A0A1D8NC58"/>
<proteinExistence type="predicted"/>
<protein>
    <submittedName>
        <fullName evidence="1">Uncharacterized protein</fullName>
    </submittedName>
</protein>
<gene>
    <name evidence="2" type="ORF">B0I71DRAFT_129701</name>
    <name evidence="1" type="ORF">YALI1_C29968g</name>
</gene>
<evidence type="ECO:0000313" key="1">
    <source>
        <dbReference type="EMBL" id="AOW03216.1"/>
    </source>
</evidence>
<dbReference type="EMBL" id="CP017555">
    <property type="protein sequence ID" value="AOW03216.1"/>
    <property type="molecule type" value="Genomic_DNA"/>
</dbReference>
<name>A0A1D8NC58_YARLL</name>
<organism evidence="1 3">
    <name type="scientific">Yarrowia lipolytica</name>
    <name type="common">Candida lipolytica</name>
    <dbReference type="NCBI Taxonomy" id="4952"/>
    <lineage>
        <taxon>Eukaryota</taxon>
        <taxon>Fungi</taxon>
        <taxon>Dikarya</taxon>
        <taxon>Ascomycota</taxon>
        <taxon>Saccharomycotina</taxon>
        <taxon>Dipodascomycetes</taxon>
        <taxon>Dipodascales</taxon>
        <taxon>Dipodascales incertae sedis</taxon>
        <taxon>Yarrowia</taxon>
    </lineage>
</organism>
<dbReference type="EMBL" id="KZ858968">
    <property type="protein sequence ID" value="RDW27126.1"/>
    <property type="molecule type" value="Genomic_DNA"/>
</dbReference>
<evidence type="ECO:0000313" key="4">
    <source>
        <dbReference type="Proteomes" id="UP000256601"/>
    </source>
</evidence>
<evidence type="ECO:0000313" key="2">
    <source>
        <dbReference type="EMBL" id="RDW27126.1"/>
    </source>
</evidence>
<dbReference type="VEuPathDB" id="FungiDB:YALI1_C29968g"/>
<accession>A0A1D8NC58</accession>
<reference evidence="1 3" key="1">
    <citation type="journal article" date="2016" name="PLoS ONE">
        <title>Sequence Assembly of Yarrowia lipolytica Strain W29/CLIB89 Shows Transposable Element Diversity.</title>
        <authorList>
            <person name="Magnan C."/>
            <person name="Yu J."/>
            <person name="Chang I."/>
            <person name="Jahn E."/>
            <person name="Kanomata Y."/>
            <person name="Wu J."/>
            <person name="Zeller M."/>
            <person name="Oakes M."/>
            <person name="Baldi P."/>
            <person name="Sandmeyer S."/>
        </authorList>
    </citation>
    <scope>NUCLEOTIDE SEQUENCE [LARGE SCALE GENOMIC DNA]</scope>
    <source>
        <strain evidence="1">CLIB89</strain>
        <strain evidence="3">CLIB89(W29)</strain>
    </source>
</reference>
<dbReference type="Proteomes" id="UP000256601">
    <property type="component" value="Unassembled WGS sequence"/>
</dbReference>